<evidence type="ECO:0000313" key="1">
    <source>
        <dbReference type="EMBL" id="KAH1039065.1"/>
    </source>
</evidence>
<dbReference type="OrthoDB" id="999700at2759"/>
<reference evidence="1 2" key="1">
    <citation type="journal article" date="2021" name="Plant Biotechnol. J.">
        <title>Multi-omics assisted identification of the key and species-specific regulatory components of drought-tolerant mechanisms in Gossypium stocksii.</title>
        <authorList>
            <person name="Yu D."/>
            <person name="Ke L."/>
            <person name="Zhang D."/>
            <person name="Wu Y."/>
            <person name="Sun Y."/>
            <person name="Mei J."/>
            <person name="Sun J."/>
            <person name="Sun Y."/>
        </authorList>
    </citation>
    <scope>NUCLEOTIDE SEQUENCE [LARGE SCALE GENOMIC DNA]</scope>
    <source>
        <strain evidence="2">cv. E1</strain>
        <tissue evidence="1">Leaf</tissue>
    </source>
</reference>
<comment type="caution">
    <text evidence="1">The sequence shown here is derived from an EMBL/GenBank/DDBJ whole genome shotgun (WGS) entry which is preliminary data.</text>
</comment>
<evidence type="ECO:0000313" key="2">
    <source>
        <dbReference type="Proteomes" id="UP000828251"/>
    </source>
</evidence>
<accession>A0A9D3UEM6</accession>
<name>A0A9D3UEM6_9ROSI</name>
<evidence type="ECO:0008006" key="3">
    <source>
        <dbReference type="Google" id="ProtNLM"/>
    </source>
</evidence>
<organism evidence="1 2">
    <name type="scientific">Gossypium stocksii</name>
    <dbReference type="NCBI Taxonomy" id="47602"/>
    <lineage>
        <taxon>Eukaryota</taxon>
        <taxon>Viridiplantae</taxon>
        <taxon>Streptophyta</taxon>
        <taxon>Embryophyta</taxon>
        <taxon>Tracheophyta</taxon>
        <taxon>Spermatophyta</taxon>
        <taxon>Magnoliopsida</taxon>
        <taxon>eudicotyledons</taxon>
        <taxon>Gunneridae</taxon>
        <taxon>Pentapetalae</taxon>
        <taxon>rosids</taxon>
        <taxon>malvids</taxon>
        <taxon>Malvales</taxon>
        <taxon>Malvaceae</taxon>
        <taxon>Malvoideae</taxon>
        <taxon>Gossypium</taxon>
    </lineage>
</organism>
<proteinExistence type="predicted"/>
<dbReference type="AlphaFoldDB" id="A0A9D3UEM6"/>
<gene>
    <name evidence="1" type="ORF">J1N35_040808</name>
</gene>
<keyword evidence="2" id="KW-1185">Reference proteome</keyword>
<protein>
    <recommendedName>
        <fullName evidence="3">RNase H type-1 domain-containing protein</fullName>
    </recommendedName>
</protein>
<dbReference type="EMBL" id="JAIQCV010000012">
    <property type="protein sequence ID" value="KAH1039065.1"/>
    <property type="molecule type" value="Genomic_DNA"/>
</dbReference>
<dbReference type="Proteomes" id="UP000828251">
    <property type="component" value="Unassembled WGS sequence"/>
</dbReference>
<sequence length="117" mass="12760">MVGKISICVDAWLVGAENYKVYGTIRNSSLTKQKAVGKYLMELEELGARVLTKNSTILEWIPPIDPFVCINFDVAFNSKKYRSGTGLVARNARGDILASRTVLHGNVASPFVAEALA</sequence>